<comment type="caution">
    <text evidence="1">The sequence shown here is derived from an EMBL/GenBank/DDBJ whole genome shotgun (WGS) entry which is preliminary data.</text>
</comment>
<sequence>MRLLSALGWIGKYPHARDADRRTFAFAAEFVGVSEVCAQLGIKDRHARALLKQLTAQGMLLPAKGDQRVHRYQLSAAAAKLFS</sequence>
<protein>
    <submittedName>
        <fullName evidence="1">Uncharacterized protein</fullName>
    </submittedName>
</protein>
<organism evidence="1 2">
    <name type="scientific">Paenibacillus darwinianus</name>
    <dbReference type="NCBI Taxonomy" id="1380763"/>
    <lineage>
        <taxon>Bacteria</taxon>
        <taxon>Bacillati</taxon>
        <taxon>Bacillota</taxon>
        <taxon>Bacilli</taxon>
        <taxon>Bacillales</taxon>
        <taxon>Paenibacillaceae</taxon>
        <taxon>Paenibacillus</taxon>
    </lineage>
</organism>
<dbReference type="InterPro" id="IPR036388">
    <property type="entry name" value="WH-like_DNA-bd_sf"/>
</dbReference>
<accession>A0A9W5S0Z9</accession>
<dbReference type="EMBL" id="JFHU01000155">
    <property type="protein sequence ID" value="EXX87507.1"/>
    <property type="molecule type" value="Genomic_DNA"/>
</dbReference>
<evidence type="ECO:0000313" key="2">
    <source>
        <dbReference type="Proteomes" id="UP000053750"/>
    </source>
</evidence>
<name>A0A9W5S0Z9_9BACL</name>
<reference evidence="1 2" key="1">
    <citation type="submission" date="2014-02" db="EMBL/GenBank/DDBJ databases">
        <title>Genome sequence of Paenibacillus darwinianus reveals adaptive mechanisms for survival in Antarctic soils.</title>
        <authorList>
            <person name="Dsouza M."/>
            <person name="Taylor M.W."/>
            <person name="Turner S.J."/>
            <person name="Aislabie J."/>
        </authorList>
    </citation>
    <scope>NUCLEOTIDE SEQUENCE [LARGE SCALE GENOMIC DNA]</scope>
    <source>
        <strain evidence="1 2">CE1</strain>
    </source>
</reference>
<dbReference type="Gene3D" id="1.10.10.10">
    <property type="entry name" value="Winged helix-like DNA-binding domain superfamily/Winged helix DNA-binding domain"/>
    <property type="match status" value="1"/>
</dbReference>
<dbReference type="AlphaFoldDB" id="A0A9W5S0Z9"/>
<gene>
    <name evidence="1" type="ORF">BG53_04045</name>
</gene>
<proteinExistence type="predicted"/>
<dbReference type="RefSeq" id="WP_036582970.1">
    <property type="nucleotide sequence ID" value="NZ_KK082150.1"/>
</dbReference>
<keyword evidence="2" id="KW-1185">Reference proteome</keyword>
<dbReference type="Proteomes" id="UP000053750">
    <property type="component" value="Unassembled WGS sequence"/>
</dbReference>
<evidence type="ECO:0000313" key="1">
    <source>
        <dbReference type="EMBL" id="EXX87507.1"/>
    </source>
</evidence>